<keyword evidence="2" id="KW-1185">Reference proteome</keyword>
<dbReference type="EMBL" id="CAJVPT010029565">
    <property type="protein sequence ID" value="CAG8691285.1"/>
    <property type="molecule type" value="Genomic_DNA"/>
</dbReference>
<name>A0ACA9P643_9GLOM</name>
<comment type="caution">
    <text evidence="1">The sequence shown here is derived from an EMBL/GenBank/DDBJ whole genome shotgun (WGS) entry which is preliminary data.</text>
</comment>
<accession>A0ACA9P643</accession>
<evidence type="ECO:0000313" key="2">
    <source>
        <dbReference type="Proteomes" id="UP000789525"/>
    </source>
</evidence>
<organism evidence="1 2">
    <name type="scientific">Acaulospora colombiana</name>
    <dbReference type="NCBI Taxonomy" id="27376"/>
    <lineage>
        <taxon>Eukaryota</taxon>
        <taxon>Fungi</taxon>
        <taxon>Fungi incertae sedis</taxon>
        <taxon>Mucoromycota</taxon>
        <taxon>Glomeromycotina</taxon>
        <taxon>Glomeromycetes</taxon>
        <taxon>Diversisporales</taxon>
        <taxon>Acaulosporaceae</taxon>
        <taxon>Acaulospora</taxon>
    </lineage>
</organism>
<gene>
    <name evidence="1" type="ORF">ACOLOM_LOCUS9843</name>
</gene>
<sequence length="126" mass="14179">RSAWSRADKPVMEIGDLSEKESMDYLVNKHKINSVEAKRLYQLVGGRIVDLKSVADKSLAGQSLEVIKQQVFGTVYDNLETVGMNPGQPNHEAAKIIIRTLLNSNYLLHISMLRKMTKVEPSKLLE</sequence>
<evidence type="ECO:0000313" key="1">
    <source>
        <dbReference type="EMBL" id="CAG8691285.1"/>
    </source>
</evidence>
<feature type="non-terminal residue" evidence="1">
    <location>
        <position position="126"/>
    </location>
</feature>
<dbReference type="Proteomes" id="UP000789525">
    <property type="component" value="Unassembled WGS sequence"/>
</dbReference>
<reference evidence="1" key="1">
    <citation type="submission" date="2021-06" db="EMBL/GenBank/DDBJ databases">
        <authorList>
            <person name="Kallberg Y."/>
            <person name="Tangrot J."/>
            <person name="Rosling A."/>
        </authorList>
    </citation>
    <scope>NUCLEOTIDE SEQUENCE</scope>
    <source>
        <strain evidence="1">CL356</strain>
    </source>
</reference>
<proteinExistence type="predicted"/>
<protein>
    <submittedName>
        <fullName evidence="1">2457_t:CDS:1</fullName>
    </submittedName>
</protein>
<feature type="non-terminal residue" evidence="1">
    <location>
        <position position="1"/>
    </location>
</feature>